<name>E6QJA9_9ZZZZ</name>
<reference evidence="2" key="1">
    <citation type="submission" date="2009-10" db="EMBL/GenBank/DDBJ databases">
        <title>Diversity of trophic interactions inside an arsenic-rich microbial ecosystem.</title>
        <authorList>
            <person name="Bertin P.N."/>
            <person name="Heinrich-Salmeron A."/>
            <person name="Pelletier E."/>
            <person name="Goulhen-Chollet F."/>
            <person name="Arsene-Ploetze F."/>
            <person name="Gallien S."/>
            <person name="Calteau A."/>
            <person name="Vallenet D."/>
            <person name="Casiot C."/>
            <person name="Chane-Woon-Ming B."/>
            <person name="Giloteaux L."/>
            <person name="Barakat M."/>
            <person name="Bonnefoy V."/>
            <person name="Bruneel O."/>
            <person name="Chandler M."/>
            <person name="Cleiss J."/>
            <person name="Duran R."/>
            <person name="Elbaz-Poulichet F."/>
            <person name="Fonknechten N."/>
            <person name="Lauga B."/>
            <person name="Mornico D."/>
            <person name="Ortet P."/>
            <person name="Schaeffer C."/>
            <person name="Siguier P."/>
            <person name="Alexander Thil Smith A."/>
            <person name="Van Dorsselaer A."/>
            <person name="Weissenbach J."/>
            <person name="Medigue C."/>
            <person name="Le Paslier D."/>
        </authorList>
    </citation>
    <scope>NUCLEOTIDE SEQUENCE</scope>
</reference>
<protein>
    <submittedName>
        <fullName evidence="2">Major extracellular endoglucanase (Endo-1,4-beta-glucanase) (Cellulase)</fullName>
        <ecNumber evidence="2">3.2.1.4</ecNumber>
    </submittedName>
</protein>
<dbReference type="GO" id="GO:0008810">
    <property type="term" value="F:cellulase activity"/>
    <property type="evidence" value="ECO:0007669"/>
    <property type="project" value="UniProtKB-EC"/>
</dbReference>
<evidence type="ECO:0000256" key="1">
    <source>
        <dbReference type="SAM" id="MobiDB-lite"/>
    </source>
</evidence>
<gene>
    <name evidence="2" type="ORF">CARN6_0657</name>
</gene>
<evidence type="ECO:0000313" key="2">
    <source>
        <dbReference type="EMBL" id="CBI07325.1"/>
    </source>
</evidence>
<dbReference type="EMBL" id="CABQ01000087">
    <property type="protein sequence ID" value="CBI07325.1"/>
    <property type="molecule type" value="Genomic_DNA"/>
</dbReference>
<dbReference type="EC" id="3.2.1.4" evidence="2"/>
<comment type="caution">
    <text evidence="2">The sequence shown here is derived from an EMBL/GenBank/DDBJ whole genome shotgun (WGS) entry which is preliminary data.</text>
</comment>
<keyword evidence="2" id="KW-0326">Glycosidase</keyword>
<keyword evidence="2" id="KW-0378">Hydrolase</keyword>
<feature type="region of interest" description="Disordered" evidence="1">
    <location>
        <begin position="1"/>
        <end position="25"/>
    </location>
</feature>
<sequence length="37" mass="4214">MERKKQSPTYQPTPTPTPTPLSLADLKELFDNLRNQG</sequence>
<accession>E6QJA9</accession>
<dbReference type="AlphaFoldDB" id="E6QJA9"/>
<organism evidence="2">
    <name type="scientific">mine drainage metagenome</name>
    <dbReference type="NCBI Taxonomy" id="410659"/>
    <lineage>
        <taxon>unclassified sequences</taxon>
        <taxon>metagenomes</taxon>
        <taxon>ecological metagenomes</taxon>
    </lineage>
</organism>
<proteinExistence type="predicted"/>